<dbReference type="InterPro" id="IPR013154">
    <property type="entry name" value="ADH-like_N"/>
</dbReference>
<dbReference type="Gene3D" id="3.90.180.10">
    <property type="entry name" value="Medium-chain alcohol dehydrogenases, catalytic domain"/>
    <property type="match status" value="1"/>
</dbReference>
<keyword evidence="6" id="KW-0520">NAD</keyword>
<protein>
    <submittedName>
        <fullName evidence="9">Alcohol dehydrogenase GroES-like domain-containing protein</fullName>
    </submittedName>
</protein>
<evidence type="ECO:0000313" key="9">
    <source>
        <dbReference type="EMBL" id="KAJ2897707.1"/>
    </source>
</evidence>
<sequence>MSPTLPSTYKAAVFEAAGKPLTLKSLPMQKPGPNEVLIKVLACGVCHTDIHIGDGQFGDVFPRVPGHEMVGDVVSVGSSCVRFKGGERVGGAYHGGHDGTCKACLTGDTQMCDNQAVNGLTREGGYAEYCLLREEAVVRVSKDLDVAAVAPILCAGLTVYNGMRNLDVRAGSLVAIQGLGGLGHLAVQYAAKMGYHVVAISSGDAKRKFAKELGAHEYIDTSKEDPARKLQEMGGAKMIVATAPSPKAVSPLVNGLGVRGKLLSLPPMGPMPVDTVHMVIKGASVHGWAVGSPVDCEETLEFTALTGIECMIEKFKLDDVHKAVEKLQKGEIRFRGVLLMD</sequence>
<evidence type="ECO:0000256" key="3">
    <source>
        <dbReference type="ARBA" id="ARBA00022723"/>
    </source>
</evidence>
<dbReference type="InterPro" id="IPR011032">
    <property type="entry name" value="GroES-like_sf"/>
</dbReference>
<dbReference type="Pfam" id="PF00107">
    <property type="entry name" value="ADH_zinc_N"/>
    <property type="match status" value="1"/>
</dbReference>
<reference evidence="9" key="1">
    <citation type="submission" date="2022-07" db="EMBL/GenBank/DDBJ databases">
        <title>Draft genome sequence of Zalerion maritima ATCC 34329, a (micro)plastics degrading marine fungus.</title>
        <authorList>
            <person name="Paco A."/>
            <person name="Goncalves M.F.M."/>
            <person name="Rocha-Santos T.A.P."/>
            <person name="Alves A."/>
        </authorList>
    </citation>
    <scope>NUCLEOTIDE SEQUENCE</scope>
    <source>
        <strain evidence="9">ATCC 34329</strain>
    </source>
</reference>
<evidence type="ECO:0000256" key="7">
    <source>
        <dbReference type="RuleBase" id="RU361277"/>
    </source>
</evidence>
<keyword evidence="4 7" id="KW-0862">Zinc</keyword>
<name>A0AAD5RM39_9PEZI</name>
<dbReference type="SUPFAM" id="SSF50129">
    <property type="entry name" value="GroES-like"/>
    <property type="match status" value="1"/>
</dbReference>
<comment type="caution">
    <text evidence="9">The sequence shown here is derived from an EMBL/GenBank/DDBJ whole genome shotgun (WGS) entry which is preliminary data.</text>
</comment>
<dbReference type="GO" id="GO:0004022">
    <property type="term" value="F:alcohol dehydrogenase (NAD+) activity"/>
    <property type="evidence" value="ECO:0007669"/>
    <property type="project" value="TreeGrafter"/>
</dbReference>
<dbReference type="InterPro" id="IPR002328">
    <property type="entry name" value="ADH_Zn_CS"/>
</dbReference>
<dbReference type="Pfam" id="PF08240">
    <property type="entry name" value="ADH_N"/>
    <property type="match status" value="1"/>
</dbReference>
<keyword evidence="3 7" id="KW-0479">Metal-binding</keyword>
<dbReference type="AlphaFoldDB" id="A0AAD5RM39"/>
<gene>
    <name evidence="9" type="ORF">MKZ38_004484</name>
</gene>
<dbReference type="PANTHER" id="PTHR42940:SF7">
    <property type="entry name" value="ALCOHOL DEHYDROGENASE-LIKE N-TERMINAL DOMAIN-CONTAINING PROTEIN"/>
    <property type="match status" value="1"/>
</dbReference>
<dbReference type="SMART" id="SM00829">
    <property type="entry name" value="PKS_ER"/>
    <property type="match status" value="1"/>
</dbReference>
<dbReference type="FunFam" id="3.40.50.720:FF:000039">
    <property type="entry name" value="Alcohol dehydrogenase AdhP"/>
    <property type="match status" value="1"/>
</dbReference>
<dbReference type="InterPro" id="IPR013149">
    <property type="entry name" value="ADH-like_C"/>
</dbReference>
<dbReference type="GO" id="GO:0008270">
    <property type="term" value="F:zinc ion binding"/>
    <property type="evidence" value="ECO:0007669"/>
    <property type="project" value="InterPro"/>
</dbReference>
<keyword evidence="5" id="KW-0560">Oxidoreductase</keyword>
<dbReference type="PANTHER" id="PTHR42940">
    <property type="entry name" value="ALCOHOL DEHYDROGENASE 1-RELATED"/>
    <property type="match status" value="1"/>
</dbReference>
<dbReference type="SUPFAM" id="SSF51735">
    <property type="entry name" value="NAD(P)-binding Rossmann-fold domains"/>
    <property type="match status" value="1"/>
</dbReference>
<evidence type="ECO:0000256" key="6">
    <source>
        <dbReference type="ARBA" id="ARBA00023027"/>
    </source>
</evidence>
<evidence type="ECO:0000256" key="2">
    <source>
        <dbReference type="ARBA" id="ARBA00008072"/>
    </source>
</evidence>
<accession>A0AAD5RM39</accession>
<dbReference type="Proteomes" id="UP001201980">
    <property type="component" value="Unassembled WGS sequence"/>
</dbReference>
<evidence type="ECO:0000259" key="8">
    <source>
        <dbReference type="SMART" id="SM00829"/>
    </source>
</evidence>
<comment type="cofactor">
    <cofactor evidence="1 7">
        <name>Zn(2+)</name>
        <dbReference type="ChEBI" id="CHEBI:29105"/>
    </cofactor>
</comment>
<keyword evidence="10" id="KW-1185">Reference proteome</keyword>
<dbReference type="Gene3D" id="3.40.50.720">
    <property type="entry name" value="NAD(P)-binding Rossmann-like Domain"/>
    <property type="match status" value="1"/>
</dbReference>
<dbReference type="GO" id="GO:0005737">
    <property type="term" value="C:cytoplasm"/>
    <property type="evidence" value="ECO:0007669"/>
    <property type="project" value="TreeGrafter"/>
</dbReference>
<evidence type="ECO:0000256" key="5">
    <source>
        <dbReference type="ARBA" id="ARBA00023002"/>
    </source>
</evidence>
<dbReference type="PROSITE" id="PS00059">
    <property type="entry name" value="ADH_ZINC"/>
    <property type="match status" value="1"/>
</dbReference>
<evidence type="ECO:0000256" key="1">
    <source>
        <dbReference type="ARBA" id="ARBA00001947"/>
    </source>
</evidence>
<dbReference type="EMBL" id="JAKWBI020000260">
    <property type="protein sequence ID" value="KAJ2897707.1"/>
    <property type="molecule type" value="Genomic_DNA"/>
</dbReference>
<evidence type="ECO:0000256" key="4">
    <source>
        <dbReference type="ARBA" id="ARBA00022833"/>
    </source>
</evidence>
<organism evidence="9 10">
    <name type="scientific">Zalerion maritima</name>
    <dbReference type="NCBI Taxonomy" id="339359"/>
    <lineage>
        <taxon>Eukaryota</taxon>
        <taxon>Fungi</taxon>
        <taxon>Dikarya</taxon>
        <taxon>Ascomycota</taxon>
        <taxon>Pezizomycotina</taxon>
        <taxon>Sordariomycetes</taxon>
        <taxon>Lulworthiomycetidae</taxon>
        <taxon>Lulworthiales</taxon>
        <taxon>Lulworthiaceae</taxon>
        <taxon>Zalerion</taxon>
    </lineage>
</organism>
<dbReference type="InterPro" id="IPR020843">
    <property type="entry name" value="ER"/>
</dbReference>
<feature type="domain" description="Enoyl reductase (ER)" evidence="8">
    <location>
        <begin position="18"/>
        <end position="338"/>
    </location>
</feature>
<dbReference type="InterPro" id="IPR036291">
    <property type="entry name" value="NAD(P)-bd_dom_sf"/>
</dbReference>
<evidence type="ECO:0000313" key="10">
    <source>
        <dbReference type="Proteomes" id="UP001201980"/>
    </source>
</evidence>
<comment type="similarity">
    <text evidence="2 7">Belongs to the zinc-containing alcohol dehydrogenase family.</text>
</comment>
<proteinExistence type="inferred from homology"/>